<evidence type="ECO:0000313" key="6">
    <source>
        <dbReference type="EMBL" id="GLA46346.1"/>
    </source>
</evidence>
<name>A0A9W6E7L4_ASPNG</name>
<feature type="compositionally biased region" description="Polar residues" evidence="5">
    <location>
        <begin position="61"/>
        <end position="78"/>
    </location>
</feature>
<evidence type="ECO:0000256" key="5">
    <source>
        <dbReference type="SAM" id="MobiDB-lite"/>
    </source>
</evidence>
<organism evidence="6 7">
    <name type="scientific">Aspergillus niger</name>
    <dbReference type="NCBI Taxonomy" id="5061"/>
    <lineage>
        <taxon>Eukaryota</taxon>
        <taxon>Fungi</taxon>
        <taxon>Dikarya</taxon>
        <taxon>Ascomycota</taxon>
        <taxon>Pezizomycotina</taxon>
        <taxon>Eurotiomycetes</taxon>
        <taxon>Eurotiomycetidae</taxon>
        <taxon>Eurotiales</taxon>
        <taxon>Aspergillaceae</taxon>
        <taxon>Aspergillus</taxon>
        <taxon>Aspergillus subgen. Circumdati</taxon>
    </lineage>
</organism>
<evidence type="ECO:0000256" key="1">
    <source>
        <dbReference type="ARBA" id="ARBA00022593"/>
    </source>
</evidence>
<gene>
    <name evidence="6" type="ORF">AnigIFM63604_009818</name>
</gene>
<dbReference type="Pfam" id="PF05648">
    <property type="entry name" value="PEX11"/>
    <property type="match status" value="1"/>
</dbReference>
<comment type="caution">
    <text evidence="6">The sequence shown here is derived from an EMBL/GenBank/DDBJ whole genome shotgun (WGS) entry which is preliminary data.</text>
</comment>
<evidence type="ECO:0000256" key="4">
    <source>
        <dbReference type="ARBA" id="ARBA00046271"/>
    </source>
</evidence>
<dbReference type="EMBL" id="BRPB01000007">
    <property type="protein sequence ID" value="GLA46346.1"/>
    <property type="molecule type" value="Genomic_DNA"/>
</dbReference>
<dbReference type="PANTHER" id="PTHR12652">
    <property type="entry name" value="PEROXISOMAL BIOGENESIS FACTOR 11"/>
    <property type="match status" value="1"/>
</dbReference>
<keyword evidence="1" id="KW-0962">Peroxisome biogenesis</keyword>
<keyword evidence="3" id="KW-0576">Peroxisome</keyword>
<dbReference type="AlphaFoldDB" id="A0A9W6E7L4"/>
<keyword evidence="2" id="KW-0472">Membrane</keyword>
<dbReference type="Proteomes" id="UP001144191">
    <property type="component" value="Unassembled WGS sequence"/>
</dbReference>
<evidence type="ECO:0000256" key="3">
    <source>
        <dbReference type="ARBA" id="ARBA00023140"/>
    </source>
</evidence>
<dbReference type="GO" id="GO:0005778">
    <property type="term" value="C:peroxisomal membrane"/>
    <property type="evidence" value="ECO:0007669"/>
    <property type="project" value="UniProtKB-SubCell"/>
</dbReference>
<dbReference type="PANTHER" id="PTHR12652:SF25">
    <property type="entry name" value="MICROBODY (PEROXISOME) PROLIFERATION PROTEIN PEROXIN 11C (EUROFUNG)"/>
    <property type="match status" value="1"/>
</dbReference>
<sequence>MTITLALFLHDKVPELPGVRNTIQQCRHNTTEKTTMADPEPSPTPAAAAHVADHEKHSEGNPVNSPAGDSTSPPVSSITGARRRQLLAALKSTDRTVDRFDRLISTAAGQERVLAVTGYLAHTLHHILSSAPWIAFQARLSLLARLRNKSTSPSPKPTPSSSSTSRLLALSSLMSETRFTLRLLGLFPLWTWGSQTLKHPPADKPLYILILLQVFVNVIYQALENVGYLAQKGIVSKKFVDRWGGIDKWYIWSTRAWFGHIFFQFFVLWRGTVLRRRKMKEEAGVEGVGKEEKREALRKEIRAWRKSLVNNVCWAPLCLHWCFEKGIGFPEHLTGLVSFMAGAWDVWDTWVATGLS</sequence>
<proteinExistence type="predicted"/>
<protein>
    <submittedName>
        <fullName evidence="6">Uncharacterized protein</fullName>
    </submittedName>
</protein>
<reference evidence="6" key="1">
    <citation type="submission" date="2022-07" db="EMBL/GenBank/DDBJ databases">
        <title>Taxonomy of Aspergillus series Nigri: significant species reduction supported by multi-species coalescent approaches.</title>
        <authorList>
            <person name="Bian C."/>
            <person name="Kusuya Y."/>
            <person name="Sklenar F."/>
            <person name="D'hooge E."/>
            <person name="Yaguchi T."/>
            <person name="Takahashi H."/>
            <person name="Hubka V."/>
        </authorList>
    </citation>
    <scope>NUCLEOTIDE SEQUENCE</scope>
    <source>
        <strain evidence="6">IFM 63604</strain>
    </source>
</reference>
<dbReference type="GO" id="GO:0016559">
    <property type="term" value="P:peroxisome fission"/>
    <property type="evidence" value="ECO:0007669"/>
    <property type="project" value="InterPro"/>
</dbReference>
<feature type="region of interest" description="Disordered" evidence="5">
    <location>
        <begin position="31"/>
        <end position="78"/>
    </location>
</feature>
<dbReference type="InterPro" id="IPR008733">
    <property type="entry name" value="PEX11"/>
</dbReference>
<evidence type="ECO:0000256" key="2">
    <source>
        <dbReference type="ARBA" id="ARBA00023136"/>
    </source>
</evidence>
<evidence type="ECO:0000313" key="7">
    <source>
        <dbReference type="Proteomes" id="UP001144191"/>
    </source>
</evidence>
<accession>A0A9W6E7L4</accession>
<comment type="subcellular location">
    <subcellularLocation>
        <location evidence="4">Peroxisome membrane</location>
    </subcellularLocation>
</comment>